<reference evidence="1 2" key="1">
    <citation type="journal article" date="2011" name="Science">
        <title>The ecoresponsive genome of Daphnia pulex.</title>
        <authorList>
            <person name="Colbourne J.K."/>
            <person name="Pfrender M.E."/>
            <person name="Gilbert D."/>
            <person name="Thomas W.K."/>
            <person name="Tucker A."/>
            <person name="Oakley T.H."/>
            <person name="Tokishita S."/>
            <person name="Aerts A."/>
            <person name="Arnold G.J."/>
            <person name="Basu M.K."/>
            <person name="Bauer D.J."/>
            <person name="Caceres C.E."/>
            <person name="Carmel L."/>
            <person name="Casola C."/>
            <person name="Choi J.H."/>
            <person name="Detter J.C."/>
            <person name="Dong Q."/>
            <person name="Dusheyko S."/>
            <person name="Eads B.D."/>
            <person name="Frohlich T."/>
            <person name="Geiler-Samerotte K.A."/>
            <person name="Gerlach D."/>
            <person name="Hatcher P."/>
            <person name="Jogdeo S."/>
            <person name="Krijgsveld J."/>
            <person name="Kriventseva E.V."/>
            <person name="Kultz D."/>
            <person name="Laforsch C."/>
            <person name="Lindquist E."/>
            <person name="Lopez J."/>
            <person name="Manak J.R."/>
            <person name="Muller J."/>
            <person name="Pangilinan J."/>
            <person name="Patwardhan R.P."/>
            <person name="Pitluck S."/>
            <person name="Pritham E.J."/>
            <person name="Rechtsteiner A."/>
            <person name="Rho M."/>
            <person name="Rogozin I.B."/>
            <person name="Sakarya O."/>
            <person name="Salamov A."/>
            <person name="Schaack S."/>
            <person name="Shapiro H."/>
            <person name="Shiga Y."/>
            <person name="Skalitzky C."/>
            <person name="Smith Z."/>
            <person name="Souvorov A."/>
            <person name="Sung W."/>
            <person name="Tang Z."/>
            <person name="Tsuchiya D."/>
            <person name="Tu H."/>
            <person name="Vos H."/>
            <person name="Wang M."/>
            <person name="Wolf Y.I."/>
            <person name="Yamagata H."/>
            <person name="Yamada T."/>
            <person name="Ye Y."/>
            <person name="Shaw J.R."/>
            <person name="Andrews J."/>
            <person name="Crease T.J."/>
            <person name="Tang H."/>
            <person name="Lucas S.M."/>
            <person name="Robertson H.M."/>
            <person name="Bork P."/>
            <person name="Koonin E.V."/>
            <person name="Zdobnov E.M."/>
            <person name="Grigoriev I.V."/>
            <person name="Lynch M."/>
            <person name="Boore J.L."/>
        </authorList>
    </citation>
    <scope>NUCLEOTIDE SEQUENCE [LARGE SCALE GENOMIC DNA]</scope>
</reference>
<dbReference type="KEGG" id="dpx:DAPPUDRAFT_314467"/>
<accession>E9G689</accession>
<dbReference type="Proteomes" id="UP000000305">
    <property type="component" value="Unassembled WGS sequence"/>
</dbReference>
<dbReference type="AlphaFoldDB" id="E9G689"/>
<organism evidence="1 2">
    <name type="scientific">Daphnia pulex</name>
    <name type="common">Water flea</name>
    <dbReference type="NCBI Taxonomy" id="6669"/>
    <lineage>
        <taxon>Eukaryota</taxon>
        <taxon>Metazoa</taxon>
        <taxon>Ecdysozoa</taxon>
        <taxon>Arthropoda</taxon>
        <taxon>Crustacea</taxon>
        <taxon>Branchiopoda</taxon>
        <taxon>Diplostraca</taxon>
        <taxon>Cladocera</taxon>
        <taxon>Anomopoda</taxon>
        <taxon>Daphniidae</taxon>
        <taxon>Daphnia</taxon>
    </lineage>
</organism>
<protein>
    <submittedName>
        <fullName evidence="1">Uncharacterized protein</fullName>
    </submittedName>
</protein>
<gene>
    <name evidence="1" type="ORF">DAPPUDRAFT_314467</name>
</gene>
<sequence>MVCTKENGDKGQDEKNKNGLFTSRALATRPRSLNLKSVECGYSCKLSYTSASVSNIIAICQNISSQLVISLFIQCAE</sequence>
<name>E9G689_DAPPU</name>
<dbReference type="EMBL" id="GL732533">
    <property type="protein sequence ID" value="EFX85033.1"/>
    <property type="molecule type" value="Genomic_DNA"/>
</dbReference>
<dbReference type="InParanoid" id="E9G689"/>
<evidence type="ECO:0000313" key="2">
    <source>
        <dbReference type="Proteomes" id="UP000000305"/>
    </source>
</evidence>
<evidence type="ECO:0000313" key="1">
    <source>
        <dbReference type="EMBL" id="EFX85033.1"/>
    </source>
</evidence>
<proteinExistence type="predicted"/>
<dbReference type="HOGENOM" id="CLU_2640596_0_0_1"/>
<keyword evidence="2" id="KW-1185">Reference proteome</keyword>